<keyword evidence="4" id="KW-0547">Nucleotide-binding</keyword>
<dbReference type="InterPro" id="IPR003593">
    <property type="entry name" value="AAA+_ATPase"/>
</dbReference>
<proteinExistence type="inferred from homology"/>
<keyword evidence="2" id="KW-0813">Transport</keyword>
<sequence>MSDLVSPENTSYLLQLENVSVRHLASARDAVPALQSIHLQVSAGEQIAIIGPSGAGKTTLLHTMAAAIQPCEGALYFMGQRMWSLSHRERHILRRHLFLAPQTPPLPSRQRVVTSVLAGRLPHWNLWQAFRNLIKPVDPALAWQALSRFQLQDKLYARVDRLSGGERQRCALARLLVSEASLLIVDEPLSALDPSLALQTLQVLQQEAQQANATLICSLHQVELARAHFQRIIGLRDGKIMFDTIDGKPVTDAMIAALYENAESSKQVVDITSKDATTIEHVRCF</sequence>
<dbReference type="GO" id="GO:0005524">
    <property type="term" value="F:ATP binding"/>
    <property type="evidence" value="ECO:0007669"/>
    <property type="project" value="UniProtKB-KW"/>
</dbReference>
<keyword evidence="3" id="KW-1003">Cell membrane</keyword>
<keyword evidence="8" id="KW-1185">Reference proteome</keyword>
<dbReference type="PROSITE" id="PS50893">
    <property type="entry name" value="ABC_TRANSPORTER_2"/>
    <property type="match status" value="1"/>
</dbReference>
<dbReference type="InterPro" id="IPR050153">
    <property type="entry name" value="Metal_Ion_Import_ABC"/>
</dbReference>
<dbReference type="InterPro" id="IPR003439">
    <property type="entry name" value="ABC_transporter-like_ATP-bd"/>
</dbReference>
<reference evidence="7 8" key="1">
    <citation type="submission" date="2020-08" db="EMBL/GenBank/DDBJ databases">
        <title>Novel species isolated from subtropical streams in China.</title>
        <authorList>
            <person name="Lu H."/>
        </authorList>
    </citation>
    <scope>NUCLEOTIDE SEQUENCE [LARGE SCALE GENOMIC DNA]</scope>
    <source>
        <strain evidence="7 8">KCTC 52442</strain>
    </source>
</reference>
<dbReference type="PANTHER" id="PTHR42734:SF6">
    <property type="entry name" value="MOLYBDATE IMPORT ATP-BINDING PROTEIN MOLC"/>
    <property type="match status" value="1"/>
</dbReference>
<dbReference type="Pfam" id="PF00005">
    <property type="entry name" value="ABC_tran"/>
    <property type="match status" value="1"/>
</dbReference>
<evidence type="ECO:0000256" key="5">
    <source>
        <dbReference type="ARBA" id="ARBA00022840"/>
    </source>
</evidence>
<comment type="similarity">
    <text evidence="1">Belongs to the ABC transporter superfamily.</text>
</comment>
<accession>A0ABR6XQF8</accession>
<dbReference type="SMART" id="SM00382">
    <property type="entry name" value="AAA"/>
    <property type="match status" value="1"/>
</dbReference>
<name>A0ABR6XQF8_9BURK</name>
<feature type="domain" description="ABC transporter" evidence="6">
    <location>
        <begin position="14"/>
        <end position="262"/>
    </location>
</feature>
<gene>
    <name evidence="7" type="ORF">H8K33_09305</name>
</gene>
<evidence type="ECO:0000256" key="3">
    <source>
        <dbReference type="ARBA" id="ARBA00022475"/>
    </source>
</evidence>
<dbReference type="EMBL" id="JACOFU010000003">
    <property type="protein sequence ID" value="MBC3831704.1"/>
    <property type="molecule type" value="Genomic_DNA"/>
</dbReference>
<evidence type="ECO:0000256" key="2">
    <source>
        <dbReference type="ARBA" id="ARBA00022448"/>
    </source>
</evidence>
<dbReference type="InterPro" id="IPR027417">
    <property type="entry name" value="P-loop_NTPase"/>
</dbReference>
<dbReference type="SUPFAM" id="SSF52540">
    <property type="entry name" value="P-loop containing nucleoside triphosphate hydrolases"/>
    <property type="match status" value="1"/>
</dbReference>
<organism evidence="7 8">
    <name type="scientific">Undibacterium amnicola</name>
    <dbReference type="NCBI Taxonomy" id="1834038"/>
    <lineage>
        <taxon>Bacteria</taxon>
        <taxon>Pseudomonadati</taxon>
        <taxon>Pseudomonadota</taxon>
        <taxon>Betaproteobacteria</taxon>
        <taxon>Burkholderiales</taxon>
        <taxon>Oxalobacteraceae</taxon>
        <taxon>Undibacterium</taxon>
    </lineage>
</organism>
<keyword evidence="3" id="KW-0472">Membrane</keyword>
<keyword evidence="5 7" id="KW-0067">ATP-binding</keyword>
<evidence type="ECO:0000256" key="1">
    <source>
        <dbReference type="ARBA" id="ARBA00005417"/>
    </source>
</evidence>
<dbReference type="PANTHER" id="PTHR42734">
    <property type="entry name" value="METAL TRANSPORT SYSTEM ATP-BINDING PROTEIN TM_0124-RELATED"/>
    <property type="match status" value="1"/>
</dbReference>
<evidence type="ECO:0000313" key="7">
    <source>
        <dbReference type="EMBL" id="MBC3831704.1"/>
    </source>
</evidence>
<evidence type="ECO:0000256" key="4">
    <source>
        <dbReference type="ARBA" id="ARBA00022741"/>
    </source>
</evidence>
<protein>
    <submittedName>
        <fullName evidence="7">ATP-binding cassette domain-containing protein</fullName>
    </submittedName>
</protein>
<dbReference type="Proteomes" id="UP000643610">
    <property type="component" value="Unassembled WGS sequence"/>
</dbReference>
<evidence type="ECO:0000313" key="8">
    <source>
        <dbReference type="Proteomes" id="UP000643610"/>
    </source>
</evidence>
<dbReference type="Gene3D" id="3.40.50.300">
    <property type="entry name" value="P-loop containing nucleotide triphosphate hydrolases"/>
    <property type="match status" value="1"/>
</dbReference>
<comment type="caution">
    <text evidence="7">The sequence shown here is derived from an EMBL/GenBank/DDBJ whole genome shotgun (WGS) entry which is preliminary data.</text>
</comment>
<dbReference type="RefSeq" id="WP_186890743.1">
    <property type="nucleotide sequence ID" value="NZ_JACOFU010000003.1"/>
</dbReference>
<evidence type="ECO:0000259" key="6">
    <source>
        <dbReference type="PROSITE" id="PS50893"/>
    </source>
</evidence>